<gene>
    <name evidence="9" type="primary">gluQRS</name>
    <name evidence="9" type="ORF">H2509_16065</name>
</gene>
<evidence type="ECO:0000256" key="4">
    <source>
        <dbReference type="ARBA" id="ARBA00022833"/>
    </source>
</evidence>
<evidence type="ECO:0000256" key="7">
    <source>
        <dbReference type="RuleBase" id="RU363037"/>
    </source>
</evidence>
<dbReference type="PRINTS" id="PR00987">
    <property type="entry name" value="TRNASYNTHGLU"/>
</dbReference>
<accession>A0A839AHU1</accession>
<evidence type="ECO:0000313" key="9">
    <source>
        <dbReference type="EMBL" id="MBA5778646.1"/>
    </source>
</evidence>
<dbReference type="PROSITE" id="PS00178">
    <property type="entry name" value="AA_TRNA_LIGASE_I"/>
    <property type="match status" value="1"/>
</dbReference>
<dbReference type="InterPro" id="IPR000924">
    <property type="entry name" value="Glu/Gln-tRNA-synth"/>
</dbReference>
<sequence>MSLLSQPVFRFAPSPNGHLHLGHALSALLNFDAAQDSGGRFLIRIEDIDTVRCTSALVRDALEDLAWLGLTWEEPVRRQSEHFADYAAALLRLEEMGLVYRAFLTRSEIRDFVARVETGGRAYPRDPDGAPLYPGDEAVLSADEIAARDAAGESFALRLDMKKALARIGKPLFWMEEGSGPQGETGRLPADPSVWGDVVIARKDTPTSYHLSVTVDDALQGITHVMRGRDLFQATSVHRLLQEVLGLPEPCYHHHRLLLDHDGRKLSKSARDTSLRDLRRQGCSAQDIRRLVGLA</sequence>
<keyword evidence="4" id="KW-0862">Zinc</keyword>
<keyword evidence="2" id="KW-0479">Metal-binding</keyword>
<dbReference type="NCBIfam" id="NF004315">
    <property type="entry name" value="PRK05710.1-4"/>
    <property type="match status" value="1"/>
</dbReference>
<keyword evidence="5 7" id="KW-0067">ATP-binding</keyword>
<dbReference type="SUPFAM" id="SSF52374">
    <property type="entry name" value="Nucleotidylyl transferase"/>
    <property type="match status" value="1"/>
</dbReference>
<comment type="caution">
    <text evidence="9">The sequence shown here is derived from an EMBL/GenBank/DDBJ whole genome shotgun (WGS) entry which is preliminary data.</text>
</comment>
<evidence type="ECO:0000256" key="5">
    <source>
        <dbReference type="ARBA" id="ARBA00022840"/>
    </source>
</evidence>
<keyword evidence="10" id="KW-1185">Reference proteome</keyword>
<dbReference type="InterPro" id="IPR001412">
    <property type="entry name" value="aa-tRNA-synth_I_CS"/>
</dbReference>
<dbReference type="RefSeq" id="WP_182167294.1">
    <property type="nucleotide sequence ID" value="NZ_JACFXV010000063.1"/>
</dbReference>
<evidence type="ECO:0000313" key="10">
    <source>
        <dbReference type="Proteomes" id="UP000541109"/>
    </source>
</evidence>
<dbReference type="GO" id="GO:0006424">
    <property type="term" value="P:glutamyl-tRNA aminoacylation"/>
    <property type="evidence" value="ECO:0007669"/>
    <property type="project" value="TreeGrafter"/>
</dbReference>
<dbReference type="GO" id="GO:0004818">
    <property type="term" value="F:glutamate-tRNA ligase activity"/>
    <property type="evidence" value="ECO:0007669"/>
    <property type="project" value="TreeGrafter"/>
</dbReference>
<dbReference type="PANTHER" id="PTHR43311:SF1">
    <property type="entry name" value="GLUTAMYL-Q TRNA(ASP) SYNTHETASE"/>
    <property type="match status" value="1"/>
</dbReference>
<dbReference type="Proteomes" id="UP000541109">
    <property type="component" value="Unassembled WGS sequence"/>
</dbReference>
<keyword evidence="7" id="KW-0648">Protein biosynthesis</keyword>
<keyword evidence="1 7" id="KW-0436">Ligase</keyword>
<dbReference type="Gene3D" id="3.40.50.620">
    <property type="entry name" value="HUPs"/>
    <property type="match status" value="1"/>
</dbReference>
<protein>
    <submittedName>
        <fullName evidence="9">tRNA glutamyl-Q(34) synthetase GluQRS</fullName>
        <ecNumber evidence="9">6.1.1.-</ecNumber>
    </submittedName>
</protein>
<keyword evidence="6 7" id="KW-0030">Aminoacyl-tRNA synthetase</keyword>
<dbReference type="EC" id="6.1.1.-" evidence="9"/>
<evidence type="ECO:0000256" key="6">
    <source>
        <dbReference type="ARBA" id="ARBA00023146"/>
    </source>
</evidence>
<evidence type="ECO:0000256" key="1">
    <source>
        <dbReference type="ARBA" id="ARBA00022598"/>
    </source>
</evidence>
<dbReference type="GO" id="GO:0005524">
    <property type="term" value="F:ATP binding"/>
    <property type="evidence" value="ECO:0007669"/>
    <property type="project" value="UniProtKB-KW"/>
</dbReference>
<dbReference type="InterPro" id="IPR049940">
    <property type="entry name" value="GluQ/Sye"/>
</dbReference>
<evidence type="ECO:0000256" key="3">
    <source>
        <dbReference type="ARBA" id="ARBA00022741"/>
    </source>
</evidence>
<dbReference type="InterPro" id="IPR014729">
    <property type="entry name" value="Rossmann-like_a/b/a_fold"/>
</dbReference>
<reference evidence="9 10" key="1">
    <citation type="submission" date="2020-07" db="EMBL/GenBank/DDBJ databases">
        <title>Stappia sp., F7233, whole genome shotgun sequencing project.</title>
        <authorList>
            <person name="Jiang S."/>
            <person name="Liu Z.W."/>
            <person name="Du Z.J."/>
        </authorList>
    </citation>
    <scope>NUCLEOTIDE SEQUENCE [LARGE SCALE GENOMIC DNA]</scope>
    <source>
        <strain evidence="9 10">F7233</strain>
    </source>
</reference>
<feature type="domain" description="Glutamyl/glutaminyl-tRNA synthetase class Ib catalytic" evidence="8">
    <location>
        <begin position="10"/>
        <end position="280"/>
    </location>
</feature>
<keyword evidence="3 7" id="KW-0547">Nucleotide-binding</keyword>
<evidence type="ECO:0000259" key="8">
    <source>
        <dbReference type="Pfam" id="PF00749"/>
    </source>
</evidence>
<comment type="similarity">
    <text evidence="7">Belongs to the class-I aminoacyl-tRNA synthetase family.</text>
</comment>
<organism evidence="9 10">
    <name type="scientific">Stappia albiluteola</name>
    <dbReference type="NCBI Taxonomy" id="2758565"/>
    <lineage>
        <taxon>Bacteria</taxon>
        <taxon>Pseudomonadati</taxon>
        <taxon>Pseudomonadota</taxon>
        <taxon>Alphaproteobacteria</taxon>
        <taxon>Hyphomicrobiales</taxon>
        <taxon>Stappiaceae</taxon>
        <taxon>Stappia</taxon>
    </lineage>
</organism>
<proteinExistence type="inferred from homology"/>
<dbReference type="InterPro" id="IPR020058">
    <property type="entry name" value="Glu/Gln-tRNA-synth_Ib_cat-dom"/>
</dbReference>
<dbReference type="Pfam" id="PF00749">
    <property type="entry name" value="tRNA-synt_1c"/>
    <property type="match status" value="1"/>
</dbReference>
<dbReference type="PANTHER" id="PTHR43311">
    <property type="entry name" value="GLUTAMATE--TRNA LIGASE"/>
    <property type="match status" value="1"/>
</dbReference>
<dbReference type="AlphaFoldDB" id="A0A839AHU1"/>
<dbReference type="EMBL" id="JACFXV010000063">
    <property type="protein sequence ID" value="MBA5778646.1"/>
    <property type="molecule type" value="Genomic_DNA"/>
</dbReference>
<evidence type="ECO:0000256" key="2">
    <source>
        <dbReference type="ARBA" id="ARBA00022723"/>
    </source>
</evidence>
<dbReference type="GO" id="GO:0005829">
    <property type="term" value="C:cytosol"/>
    <property type="evidence" value="ECO:0007669"/>
    <property type="project" value="TreeGrafter"/>
</dbReference>
<name>A0A839AHU1_9HYPH</name>